<reference evidence="4" key="1">
    <citation type="submission" date="2024-06" db="EMBL/GenBank/DDBJ databases">
        <title>Multi-omics analyses provide insights into the biosynthesis of the anticancer antibiotic pleurotin in Hohenbuehelia grisea.</title>
        <authorList>
            <person name="Weaver J.A."/>
            <person name="Alberti F."/>
        </authorList>
    </citation>
    <scope>NUCLEOTIDE SEQUENCE [LARGE SCALE GENOMIC DNA]</scope>
    <source>
        <strain evidence="4">T-177</strain>
    </source>
</reference>
<feature type="compositionally biased region" description="Basic and acidic residues" evidence="1">
    <location>
        <begin position="169"/>
        <end position="178"/>
    </location>
</feature>
<dbReference type="EMBL" id="JASNQZ010000011">
    <property type="protein sequence ID" value="KAL0951621.1"/>
    <property type="molecule type" value="Genomic_DNA"/>
</dbReference>
<keyword evidence="4" id="KW-1185">Reference proteome</keyword>
<keyword evidence="2" id="KW-0812">Transmembrane</keyword>
<evidence type="ECO:0008006" key="5">
    <source>
        <dbReference type="Google" id="ProtNLM"/>
    </source>
</evidence>
<feature type="compositionally biased region" description="Polar residues" evidence="1">
    <location>
        <begin position="48"/>
        <end position="79"/>
    </location>
</feature>
<organism evidence="3 4">
    <name type="scientific">Hohenbuehelia grisea</name>
    <dbReference type="NCBI Taxonomy" id="104357"/>
    <lineage>
        <taxon>Eukaryota</taxon>
        <taxon>Fungi</taxon>
        <taxon>Dikarya</taxon>
        <taxon>Basidiomycota</taxon>
        <taxon>Agaricomycotina</taxon>
        <taxon>Agaricomycetes</taxon>
        <taxon>Agaricomycetidae</taxon>
        <taxon>Agaricales</taxon>
        <taxon>Pleurotineae</taxon>
        <taxon>Pleurotaceae</taxon>
        <taxon>Hohenbuehelia</taxon>
    </lineage>
</organism>
<proteinExistence type="predicted"/>
<feature type="compositionally biased region" description="Polar residues" evidence="1">
    <location>
        <begin position="159"/>
        <end position="168"/>
    </location>
</feature>
<feature type="region of interest" description="Disordered" evidence="1">
    <location>
        <begin position="159"/>
        <end position="187"/>
    </location>
</feature>
<dbReference type="Proteomes" id="UP001556367">
    <property type="component" value="Unassembled WGS sequence"/>
</dbReference>
<evidence type="ECO:0000256" key="1">
    <source>
        <dbReference type="SAM" id="MobiDB-lite"/>
    </source>
</evidence>
<gene>
    <name evidence="3" type="ORF">HGRIS_008302</name>
</gene>
<protein>
    <recommendedName>
        <fullName evidence="5">Transmembrane protein</fullName>
    </recommendedName>
</protein>
<name>A0ABR3J7Y1_9AGAR</name>
<feature type="transmembrane region" description="Helical" evidence="2">
    <location>
        <begin position="91"/>
        <end position="112"/>
    </location>
</feature>
<evidence type="ECO:0000256" key="2">
    <source>
        <dbReference type="SAM" id="Phobius"/>
    </source>
</evidence>
<sequence length="218" mass="23490">MAGSVHSVLGASDTLQYLATSGIRTLLSTASPALHTYSIIGTPGMAPEQSSTKSTMPEQLPTTTEPASTQLPTSTRSALSSTPGELAQWKVIGIAVISVSLVAGIILAVVFFDSWSAFLRDVVLGKPNGQGSEDLVPDWEKRECRYRLAMEESHRYPSASSLDSISSTEKARSEDIHELPSLPRPTYLPEYEPAATNQLSWAIQQSMDHQKPNFGVAT</sequence>
<evidence type="ECO:0000313" key="4">
    <source>
        <dbReference type="Proteomes" id="UP001556367"/>
    </source>
</evidence>
<evidence type="ECO:0000313" key="3">
    <source>
        <dbReference type="EMBL" id="KAL0951621.1"/>
    </source>
</evidence>
<keyword evidence="2" id="KW-0472">Membrane</keyword>
<feature type="region of interest" description="Disordered" evidence="1">
    <location>
        <begin position="44"/>
        <end position="79"/>
    </location>
</feature>
<comment type="caution">
    <text evidence="3">The sequence shown here is derived from an EMBL/GenBank/DDBJ whole genome shotgun (WGS) entry which is preliminary data.</text>
</comment>
<accession>A0ABR3J7Y1</accession>
<keyword evidence="2" id="KW-1133">Transmembrane helix</keyword>